<evidence type="ECO:0008006" key="2">
    <source>
        <dbReference type="Google" id="ProtNLM"/>
    </source>
</evidence>
<sequence>EHVRNLSTNSGGNLALHCKKSEKTNCHPFLESTEFLTTARTKMEREIIEAFLIAKNSKNCVSTPSIMLSDKEISFLERNTLNRPF</sequence>
<name>A0A1E1XN50_AMBSC</name>
<dbReference type="EMBL" id="GFAA01002759">
    <property type="protein sequence ID" value="JAU00676.1"/>
    <property type="molecule type" value="mRNA"/>
</dbReference>
<dbReference type="AlphaFoldDB" id="A0A1E1XN50"/>
<evidence type="ECO:0000313" key="1">
    <source>
        <dbReference type="EMBL" id="JAU00676.1"/>
    </source>
</evidence>
<reference evidence="1" key="1">
    <citation type="submission" date="2016-09" db="EMBL/GenBank/DDBJ databases">
        <authorList>
            <person name="Capua I."/>
            <person name="De Benedictis P."/>
            <person name="Joannis T."/>
            <person name="Lombin L.H."/>
            <person name="Cattoli G."/>
        </authorList>
    </citation>
    <scope>NUCLEOTIDE SEQUENCE</scope>
</reference>
<accession>A0A1E1XN50</accession>
<proteinExistence type="evidence at transcript level"/>
<organism evidence="1">
    <name type="scientific">Amblyomma sculptum</name>
    <name type="common">Tick</name>
    <dbReference type="NCBI Taxonomy" id="1581419"/>
    <lineage>
        <taxon>Eukaryota</taxon>
        <taxon>Metazoa</taxon>
        <taxon>Ecdysozoa</taxon>
        <taxon>Arthropoda</taxon>
        <taxon>Chelicerata</taxon>
        <taxon>Arachnida</taxon>
        <taxon>Acari</taxon>
        <taxon>Parasitiformes</taxon>
        <taxon>Ixodida</taxon>
        <taxon>Ixodoidea</taxon>
        <taxon>Ixodidae</taxon>
        <taxon>Amblyomminae</taxon>
        <taxon>Amblyomma</taxon>
    </lineage>
</organism>
<reference evidence="1" key="2">
    <citation type="journal article" date="2017" name="Front. Cell. Infect. Microbiol.">
        <title>Analysis of the Salivary Gland Transcriptome of Unfed and Partially Fed Amblyomma sculptum Ticks and Descriptive Proteome of the Saliva.</title>
        <authorList>
            <person name="Esteves E."/>
            <person name="Maruyama S.R."/>
            <person name="Kawahara R."/>
            <person name="Fujita A."/>
            <person name="Martins L.A."/>
            <person name="Righi A.A."/>
            <person name="Costa F.B."/>
            <person name="Palmisano G."/>
            <person name="Labruna M.B."/>
            <person name="Sa-Nunes A."/>
            <person name="Ribeiro J.M.C."/>
            <person name="Fogaca A.C."/>
        </authorList>
    </citation>
    <scope>NUCLEOTIDE SEQUENCE</scope>
</reference>
<protein>
    <recommendedName>
        <fullName evidence="2">Tick transposon</fullName>
    </recommendedName>
</protein>
<feature type="non-terminal residue" evidence="1">
    <location>
        <position position="1"/>
    </location>
</feature>